<evidence type="ECO:0000313" key="2">
    <source>
        <dbReference type="Proteomes" id="UP000790377"/>
    </source>
</evidence>
<accession>A0ACB8A7Q8</accession>
<protein>
    <submittedName>
        <fullName evidence="1">Uncharacterized protein</fullName>
    </submittedName>
</protein>
<evidence type="ECO:0000313" key="1">
    <source>
        <dbReference type="EMBL" id="KAH7909534.1"/>
    </source>
</evidence>
<gene>
    <name evidence="1" type="ORF">BJ138DRAFT_1155048</name>
</gene>
<organism evidence="1 2">
    <name type="scientific">Hygrophoropsis aurantiaca</name>
    <dbReference type="NCBI Taxonomy" id="72124"/>
    <lineage>
        <taxon>Eukaryota</taxon>
        <taxon>Fungi</taxon>
        <taxon>Dikarya</taxon>
        <taxon>Basidiomycota</taxon>
        <taxon>Agaricomycotina</taxon>
        <taxon>Agaricomycetes</taxon>
        <taxon>Agaricomycetidae</taxon>
        <taxon>Boletales</taxon>
        <taxon>Coniophorineae</taxon>
        <taxon>Hygrophoropsidaceae</taxon>
        <taxon>Hygrophoropsis</taxon>
    </lineage>
</organism>
<name>A0ACB8A7Q8_9AGAM</name>
<keyword evidence="2" id="KW-1185">Reference proteome</keyword>
<sequence length="218" mass="23921">MPLCSISSCLNSTSDTHDRRPNGEPYRMCASCREKWRVKAVQRKGGVKRPRVKRERVGVWSWAPEEARNIGEMDEDEEVNGDDNVADADGEPDWESQGEDESEDGEQDGADADDVSESELELSLGSGSGGSSTLVNTSAPTRNRQDSRVIDVDSTNDESDNDNDDIAALRVRKTASTCIHYNSAKLTFNRAKINPGIHHSHSRNDMVCCTGSSMPCGR</sequence>
<dbReference type="Proteomes" id="UP000790377">
    <property type="component" value="Unassembled WGS sequence"/>
</dbReference>
<dbReference type="EMBL" id="MU267754">
    <property type="protein sequence ID" value="KAH7909534.1"/>
    <property type="molecule type" value="Genomic_DNA"/>
</dbReference>
<reference evidence="1" key="1">
    <citation type="journal article" date="2021" name="New Phytol.">
        <title>Evolutionary innovations through gain and loss of genes in the ectomycorrhizal Boletales.</title>
        <authorList>
            <person name="Wu G."/>
            <person name="Miyauchi S."/>
            <person name="Morin E."/>
            <person name="Kuo A."/>
            <person name="Drula E."/>
            <person name="Varga T."/>
            <person name="Kohler A."/>
            <person name="Feng B."/>
            <person name="Cao Y."/>
            <person name="Lipzen A."/>
            <person name="Daum C."/>
            <person name="Hundley H."/>
            <person name="Pangilinan J."/>
            <person name="Johnson J."/>
            <person name="Barry K."/>
            <person name="LaButti K."/>
            <person name="Ng V."/>
            <person name="Ahrendt S."/>
            <person name="Min B."/>
            <person name="Choi I.G."/>
            <person name="Park H."/>
            <person name="Plett J.M."/>
            <person name="Magnuson J."/>
            <person name="Spatafora J.W."/>
            <person name="Nagy L.G."/>
            <person name="Henrissat B."/>
            <person name="Grigoriev I.V."/>
            <person name="Yang Z.L."/>
            <person name="Xu J."/>
            <person name="Martin F.M."/>
        </authorList>
    </citation>
    <scope>NUCLEOTIDE SEQUENCE</scope>
    <source>
        <strain evidence="1">ATCC 28755</strain>
    </source>
</reference>
<proteinExistence type="predicted"/>
<comment type="caution">
    <text evidence="1">The sequence shown here is derived from an EMBL/GenBank/DDBJ whole genome shotgun (WGS) entry which is preliminary data.</text>
</comment>